<protein>
    <submittedName>
        <fullName evidence="1">Uncharacterized protein</fullName>
    </submittedName>
</protein>
<evidence type="ECO:0000313" key="1">
    <source>
        <dbReference type="EMBL" id="MBO0441511.1"/>
    </source>
</evidence>
<organism evidence="1 2">
    <name type="scientific">Candidatus Enterococcus ikei</name>
    <dbReference type="NCBI Taxonomy" id="2815326"/>
    <lineage>
        <taxon>Bacteria</taxon>
        <taxon>Bacillati</taxon>
        <taxon>Bacillota</taxon>
        <taxon>Bacilli</taxon>
        <taxon>Lactobacillales</taxon>
        <taxon>Enterococcaceae</taxon>
        <taxon>Enterococcus</taxon>
    </lineage>
</organism>
<proteinExistence type="predicted"/>
<dbReference type="Proteomes" id="UP000664632">
    <property type="component" value="Unassembled WGS sequence"/>
</dbReference>
<comment type="caution">
    <text evidence="1">The sequence shown here is derived from an EMBL/GenBank/DDBJ whole genome shotgun (WGS) entry which is preliminary data.</text>
</comment>
<gene>
    <name evidence="1" type="ORF">JZO69_14180</name>
</gene>
<evidence type="ECO:0000313" key="2">
    <source>
        <dbReference type="Proteomes" id="UP000664632"/>
    </source>
</evidence>
<reference evidence="1 2" key="1">
    <citation type="submission" date="2021-03" db="EMBL/GenBank/DDBJ databases">
        <title>Enterococcal diversity collection.</title>
        <authorList>
            <person name="Gilmore M.S."/>
            <person name="Schwartzman J."/>
            <person name="Van Tyne D."/>
            <person name="Martin M."/>
            <person name="Earl A.M."/>
            <person name="Manson A.L."/>
            <person name="Straub T."/>
            <person name="Salamzade R."/>
            <person name="Saavedra J."/>
            <person name="Lebreton F."/>
            <person name="Prichula J."/>
            <person name="Schaufler K."/>
            <person name="Gaca A."/>
            <person name="Sgardioli B."/>
            <person name="Wagenaar J."/>
            <person name="Strong T."/>
        </authorList>
    </citation>
    <scope>NUCLEOTIDE SEQUENCE [LARGE SCALE GENOMIC DNA]</scope>
    <source>
        <strain evidence="1 2">DIV0869a</strain>
    </source>
</reference>
<accession>A0ABS3H1V6</accession>
<name>A0ABS3H1V6_9ENTE</name>
<keyword evidence="2" id="KW-1185">Reference proteome</keyword>
<sequence>MFELLLPTLLLTSMFNHDSEKSEKYQFPNFPKAEYKVCNLDELDRIPIENTKDKPPYS</sequence>
<dbReference type="EMBL" id="JAFLWD010000037">
    <property type="protein sequence ID" value="MBO0441511.1"/>
    <property type="molecule type" value="Genomic_DNA"/>
</dbReference>
<dbReference type="RefSeq" id="WP_207113487.1">
    <property type="nucleotide sequence ID" value="NZ_JAFLWD010000037.1"/>
</dbReference>